<accession>A0A1M5FSL9</accession>
<dbReference type="STRING" id="1302690.BUE76_18515"/>
<proteinExistence type="predicted"/>
<evidence type="ECO:0000313" key="3">
    <source>
        <dbReference type="Proteomes" id="UP000184368"/>
    </source>
</evidence>
<gene>
    <name evidence="2" type="ORF">SAMN05444008_114142</name>
</gene>
<evidence type="ECO:0000313" key="2">
    <source>
        <dbReference type="EMBL" id="SHF94503.1"/>
    </source>
</evidence>
<dbReference type="EMBL" id="FQUO01000014">
    <property type="protein sequence ID" value="SHF94503.1"/>
    <property type="molecule type" value="Genomic_DNA"/>
</dbReference>
<dbReference type="PANTHER" id="PTHR39323">
    <property type="entry name" value="BLR1149 PROTEIN"/>
    <property type="match status" value="1"/>
</dbReference>
<protein>
    <submittedName>
        <fullName evidence="2">Putative phosphoesterase</fullName>
    </submittedName>
</protein>
<name>A0A1M5FSL9_9BACT</name>
<dbReference type="Proteomes" id="UP000184368">
    <property type="component" value="Unassembled WGS sequence"/>
</dbReference>
<dbReference type="GO" id="GO:0016787">
    <property type="term" value="F:hydrolase activity"/>
    <property type="evidence" value="ECO:0007669"/>
    <property type="project" value="InterPro"/>
</dbReference>
<dbReference type="Pfam" id="PF00149">
    <property type="entry name" value="Metallophos"/>
    <property type="match status" value="1"/>
</dbReference>
<evidence type="ECO:0000259" key="1">
    <source>
        <dbReference type="Pfam" id="PF00149"/>
    </source>
</evidence>
<dbReference type="InterPro" id="IPR029052">
    <property type="entry name" value="Metallo-depent_PP-like"/>
</dbReference>
<feature type="domain" description="Calcineurin-like phosphoesterase" evidence="1">
    <location>
        <begin position="30"/>
        <end position="119"/>
    </location>
</feature>
<dbReference type="OrthoDB" id="9795838at2"/>
<reference evidence="2 3" key="1">
    <citation type="submission" date="2016-11" db="EMBL/GenBank/DDBJ databases">
        <authorList>
            <person name="Jaros S."/>
            <person name="Januszkiewicz K."/>
            <person name="Wedrychowicz H."/>
        </authorList>
    </citation>
    <scope>NUCLEOTIDE SEQUENCE [LARGE SCALE GENOMIC DNA]</scope>
    <source>
        <strain evidence="2 3">DSM 26897</strain>
    </source>
</reference>
<dbReference type="NCBIfam" id="TIGR04123">
    <property type="entry name" value="P_estr_lig_assc"/>
    <property type="match status" value="1"/>
</dbReference>
<dbReference type="SUPFAM" id="SSF56300">
    <property type="entry name" value="Metallo-dependent phosphatases"/>
    <property type="match status" value="1"/>
</dbReference>
<dbReference type="PANTHER" id="PTHR39323:SF1">
    <property type="entry name" value="BLR1149 PROTEIN"/>
    <property type="match status" value="1"/>
</dbReference>
<dbReference type="InterPro" id="IPR024173">
    <property type="entry name" value="Pesterase_MJ0037-like"/>
</dbReference>
<sequence>MSHPVLHKVLNQHFWLHPHRALYWEEQKSLVLSDLHFGKTGHFRKAGIAVPQSVYKEDLQRLVGLIQHFKPMQVIAVGDLFHSHANLELELFKRWRLDFEHLPFHLVLGNHDILHEKIYHDMQLTLWQDQLHIGPFSFVHEEPATHPGGFTFSGHLHPGIRLQGLGKQSLRLPCFYFTQTTCILPAFSKFTGLAIVQPDACDKVFAIAENSVLPIQ</sequence>
<dbReference type="Gene3D" id="3.60.21.10">
    <property type="match status" value="1"/>
</dbReference>
<keyword evidence="3" id="KW-1185">Reference proteome</keyword>
<dbReference type="InterPro" id="IPR026336">
    <property type="entry name" value="PdeM-like"/>
</dbReference>
<dbReference type="AlphaFoldDB" id="A0A1M5FSL9"/>
<dbReference type="PIRSF" id="PIRSF000887">
    <property type="entry name" value="Pesterase_MJ0037"/>
    <property type="match status" value="1"/>
</dbReference>
<organism evidence="2 3">
    <name type="scientific">Cnuella takakiae</name>
    <dbReference type="NCBI Taxonomy" id="1302690"/>
    <lineage>
        <taxon>Bacteria</taxon>
        <taxon>Pseudomonadati</taxon>
        <taxon>Bacteroidota</taxon>
        <taxon>Chitinophagia</taxon>
        <taxon>Chitinophagales</taxon>
        <taxon>Chitinophagaceae</taxon>
        <taxon>Cnuella</taxon>
    </lineage>
</organism>
<dbReference type="InterPro" id="IPR004843">
    <property type="entry name" value="Calcineurin-like_PHP"/>
</dbReference>